<sequence length="42" mass="4450">MTNRRIHMGKGMSTSAGVNSSKAWGSGREGWELEAGLTARNG</sequence>
<comment type="caution">
    <text evidence="2">The sequence shown here is derived from an EMBL/GenBank/DDBJ whole genome shotgun (WGS) entry which is preliminary data.</text>
</comment>
<evidence type="ECO:0000256" key="1">
    <source>
        <dbReference type="SAM" id="MobiDB-lite"/>
    </source>
</evidence>
<reference evidence="2 3" key="1">
    <citation type="submission" date="2017-04" db="EMBL/GenBank/DDBJ databases">
        <authorList>
            <consortium name="Geobacter pelophilus Genome Sequencing"/>
            <person name="Aoyagi T."/>
            <person name="Koike H."/>
            <person name="Hori T."/>
        </authorList>
    </citation>
    <scope>NUCLEOTIDE SEQUENCE [LARGE SCALE GENOMIC DNA]</scope>
    <source>
        <strain evidence="2 3">Drf2</strain>
    </source>
</reference>
<feature type="region of interest" description="Disordered" evidence="1">
    <location>
        <begin position="1"/>
        <end position="27"/>
    </location>
</feature>
<reference evidence="3" key="2">
    <citation type="submission" date="2017-05" db="EMBL/GenBank/DDBJ databases">
        <title>Draft genome sequence of Geobacter pelophilus, a iron(III)-reducing bacteria.</title>
        <authorList>
            <person name="Aoyagi T."/>
            <person name="Koike H."/>
            <person name="Morita T."/>
            <person name="Sato Y."/>
            <person name="Habe H."/>
            <person name="Hori T."/>
        </authorList>
    </citation>
    <scope>NUCLEOTIDE SEQUENCE [LARGE SCALE GENOMIC DNA]</scope>
    <source>
        <strain evidence="3">Drf2</strain>
    </source>
</reference>
<evidence type="ECO:0000313" key="3">
    <source>
        <dbReference type="Proteomes" id="UP000194153"/>
    </source>
</evidence>
<organism evidence="2 3">
    <name type="scientific">Geoanaerobacter pelophilus</name>
    <dbReference type="NCBI Taxonomy" id="60036"/>
    <lineage>
        <taxon>Bacteria</taxon>
        <taxon>Pseudomonadati</taxon>
        <taxon>Thermodesulfobacteriota</taxon>
        <taxon>Desulfuromonadia</taxon>
        <taxon>Geobacterales</taxon>
        <taxon>Geobacteraceae</taxon>
        <taxon>Geoanaerobacter</taxon>
    </lineage>
</organism>
<dbReference type="EMBL" id="BDQG01000001">
    <property type="protein sequence ID" value="GAW65534.1"/>
    <property type="molecule type" value="Genomic_DNA"/>
</dbReference>
<keyword evidence="3" id="KW-1185">Reference proteome</keyword>
<accession>A0ABQ0MF20</accession>
<gene>
    <name evidence="2" type="ORF">GPEL0_01f0472</name>
</gene>
<name>A0ABQ0MF20_9BACT</name>
<dbReference type="Proteomes" id="UP000194153">
    <property type="component" value="Unassembled WGS sequence"/>
</dbReference>
<proteinExistence type="predicted"/>
<protein>
    <submittedName>
        <fullName evidence="2">Uncharacterized protein</fullName>
    </submittedName>
</protein>
<feature type="compositionally biased region" description="Polar residues" evidence="1">
    <location>
        <begin position="12"/>
        <end position="23"/>
    </location>
</feature>
<evidence type="ECO:0000313" key="2">
    <source>
        <dbReference type="EMBL" id="GAW65534.1"/>
    </source>
</evidence>